<feature type="transmembrane region" description="Helical" evidence="1">
    <location>
        <begin position="463"/>
        <end position="481"/>
    </location>
</feature>
<dbReference type="EMBL" id="BOMG01000041">
    <property type="protein sequence ID" value="GID54423.1"/>
    <property type="molecule type" value="Genomic_DNA"/>
</dbReference>
<feature type="transmembrane region" description="Helical" evidence="1">
    <location>
        <begin position="204"/>
        <end position="224"/>
    </location>
</feature>
<accession>A0ABQ3X7Q4</accession>
<feature type="transmembrane region" description="Helical" evidence="1">
    <location>
        <begin position="696"/>
        <end position="713"/>
    </location>
</feature>
<evidence type="ECO:0000256" key="1">
    <source>
        <dbReference type="SAM" id="Phobius"/>
    </source>
</evidence>
<feature type="transmembrane region" description="Helical" evidence="1">
    <location>
        <begin position="178"/>
        <end position="197"/>
    </location>
</feature>
<feature type="transmembrane region" description="Helical" evidence="1">
    <location>
        <begin position="97"/>
        <end position="115"/>
    </location>
</feature>
<feature type="transmembrane region" description="Helical" evidence="1">
    <location>
        <begin position="230"/>
        <end position="250"/>
    </location>
</feature>
<keyword evidence="1" id="KW-0812">Transmembrane</keyword>
<feature type="transmembrane region" description="Helical" evidence="1">
    <location>
        <begin position="512"/>
        <end position="530"/>
    </location>
</feature>
<feature type="transmembrane region" description="Helical" evidence="1">
    <location>
        <begin position="70"/>
        <end position="90"/>
    </location>
</feature>
<feature type="transmembrane region" description="Helical" evidence="1">
    <location>
        <begin position="121"/>
        <end position="140"/>
    </location>
</feature>
<evidence type="ECO:0000313" key="3">
    <source>
        <dbReference type="Proteomes" id="UP000612282"/>
    </source>
</evidence>
<sequence length="731" mass="73846">MGRSFEIARPLLDASGGVVGYGPGADSVVALLVTAVAYALLVPRRVHGDLALGVLGGVGLLVPASFGLVWWSAAVAGMLVAAVALGRAAWSRTPTESVFRVLLSGAFVSYAVLIGAGRAEVVAAVLGSVVLLGVGVALAVRAGARGRDVGAGSLVVGLVALGPAVWLGLLAADADVTTQVRASLLVAVVLCLVAHLIARAVPGYGFYALGVAVAVVVSAPLWSLPGSDPVVYYAAAALVLVVALMPAPTVRANGPAVVLVPAILPALALLGLTFTDVAVVVFEPWTAATDIWSDVAPVQSPVAWSSVIAIAVAGVAVALARLLTFPRPATQKATAEEAVAEKAAAAEAGRATAPRGGVLARTLAPFVALLVPLVLAAAAVPWPAMPIAALVCGLLGVTAAALTSARRISTDLAAVLCGVLAAAGAAGSLAGHGATIAAFALVVVASAVVGVAGAGAVARVTGWTAGSVALVVVAYTVGDLIDRGPAAPVSVLVAGALVVALEAVLRSRRPAEADAPFVVAHSAALIALLLADSTSWAAHVLRLWALVLVVRALRPRESRAVRSGYGLAASALTLISWWLLLWERDVETAEAYTLPAALLALAAGWLARRGRPELPSWSAYGPALAATFLPSLAVIAYSASDDPQYLRRLLLGVGALVVLLLGARARLQAPVVTGGGVLILVALHELVQFWDLVPRWVPLAVGGLLLVGIATTIEQRRRDLARLKGAITRLS</sequence>
<keyword evidence="1" id="KW-0472">Membrane</keyword>
<keyword evidence="1" id="KW-1133">Transmembrane helix</keyword>
<feature type="transmembrane region" description="Helical" evidence="1">
    <location>
        <begin position="20"/>
        <end position="41"/>
    </location>
</feature>
<gene>
    <name evidence="2" type="ORF">Aco03nite_028270</name>
</gene>
<feature type="transmembrane region" description="Helical" evidence="1">
    <location>
        <begin position="487"/>
        <end position="505"/>
    </location>
</feature>
<feature type="transmembrane region" description="Helical" evidence="1">
    <location>
        <begin position="358"/>
        <end position="380"/>
    </location>
</feature>
<feature type="transmembrane region" description="Helical" evidence="1">
    <location>
        <begin position="565"/>
        <end position="582"/>
    </location>
</feature>
<organism evidence="2 3">
    <name type="scientific">Actinoplanes couchii</name>
    <dbReference type="NCBI Taxonomy" id="403638"/>
    <lineage>
        <taxon>Bacteria</taxon>
        <taxon>Bacillati</taxon>
        <taxon>Actinomycetota</taxon>
        <taxon>Actinomycetes</taxon>
        <taxon>Micromonosporales</taxon>
        <taxon>Micromonosporaceae</taxon>
        <taxon>Actinoplanes</taxon>
    </lineage>
</organism>
<feature type="transmembrane region" description="Helical" evidence="1">
    <location>
        <begin position="152"/>
        <end position="172"/>
    </location>
</feature>
<protein>
    <recommendedName>
        <fullName evidence="4">Integral membrane protein</fullName>
    </recommendedName>
</protein>
<dbReference type="NCBIfam" id="NF047321">
    <property type="entry name" value="SCO7613_CTERM"/>
    <property type="match status" value="1"/>
</dbReference>
<comment type="caution">
    <text evidence="2">The sequence shown here is derived from an EMBL/GenBank/DDBJ whole genome shotgun (WGS) entry which is preliminary data.</text>
</comment>
<feature type="transmembrane region" description="Helical" evidence="1">
    <location>
        <begin position="588"/>
        <end position="607"/>
    </location>
</feature>
<name>A0ABQ3X7Q4_9ACTN</name>
<feature type="transmembrane region" description="Helical" evidence="1">
    <location>
        <begin position="257"/>
        <end position="282"/>
    </location>
</feature>
<feature type="transmembrane region" description="Helical" evidence="1">
    <location>
        <begin position="436"/>
        <end position="456"/>
    </location>
</feature>
<evidence type="ECO:0008006" key="4">
    <source>
        <dbReference type="Google" id="ProtNLM"/>
    </source>
</evidence>
<feature type="transmembrane region" description="Helical" evidence="1">
    <location>
        <begin position="412"/>
        <end position="430"/>
    </location>
</feature>
<proteinExistence type="predicted"/>
<feature type="transmembrane region" description="Helical" evidence="1">
    <location>
        <begin position="386"/>
        <end position="405"/>
    </location>
</feature>
<feature type="transmembrane region" description="Helical" evidence="1">
    <location>
        <begin position="302"/>
        <end position="323"/>
    </location>
</feature>
<evidence type="ECO:0000313" key="2">
    <source>
        <dbReference type="EMBL" id="GID54423.1"/>
    </source>
</evidence>
<dbReference type="Proteomes" id="UP000612282">
    <property type="component" value="Unassembled WGS sequence"/>
</dbReference>
<reference evidence="2 3" key="1">
    <citation type="submission" date="2021-01" db="EMBL/GenBank/DDBJ databases">
        <title>Whole genome shotgun sequence of Actinoplanes couchii NBRC 106145.</title>
        <authorList>
            <person name="Komaki H."/>
            <person name="Tamura T."/>
        </authorList>
    </citation>
    <scope>NUCLEOTIDE SEQUENCE [LARGE SCALE GENOMIC DNA]</scope>
    <source>
        <strain evidence="2 3">NBRC 106145</strain>
    </source>
</reference>
<keyword evidence="3" id="KW-1185">Reference proteome</keyword>
<feature type="transmembrane region" description="Helical" evidence="1">
    <location>
        <begin position="645"/>
        <end position="663"/>
    </location>
</feature>
<dbReference type="InterPro" id="IPR058062">
    <property type="entry name" value="SCO7613_C"/>
</dbReference>
<feature type="transmembrane region" description="Helical" evidence="1">
    <location>
        <begin position="619"/>
        <end position="639"/>
    </location>
</feature>